<proteinExistence type="predicted"/>
<keyword evidence="3" id="KW-0032">Aminotransferase</keyword>
<evidence type="ECO:0000313" key="4">
    <source>
        <dbReference type="Proteomes" id="UP000634136"/>
    </source>
</evidence>
<dbReference type="GO" id="GO:0008483">
    <property type="term" value="F:transaminase activity"/>
    <property type="evidence" value="ECO:0007669"/>
    <property type="project" value="UniProtKB-KW"/>
</dbReference>
<dbReference type="Pfam" id="PF10536">
    <property type="entry name" value="PMD"/>
    <property type="match status" value="1"/>
</dbReference>
<name>A0A834SUB7_9FABA</name>
<comment type="caution">
    <text evidence="3">The sequence shown here is derived from an EMBL/GenBank/DDBJ whole genome shotgun (WGS) entry which is preliminary data.</text>
</comment>
<dbReference type="EMBL" id="JAAIUW010000011">
    <property type="protein sequence ID" value="KAF7810430.1"/>
    <property type="molecule type" value="Genomic_DNA"/>
</dbReference>
<organism evidence="3 4">
    <name type="scientific">Senna tora</name>
    <dbReference type="NCBI Taxonomy" id="362788"/>
    <lineage>
        <taxon>Eukaryota</taxon>
        <taxon>Viridiplantae</taxon>
        <taxon>Streptophyta</taxon>
        <taxon>Embryophyta</taxon>
        <taxon>Tracheophyta</taxon>
        <taxon>Spermatophyta</taxon>
        <taxon>Magnoliopsida</taxon>
        <taxon>eudicotyledons</taxon>
        <taxon>Gunneridae</taxon>
        <taxon>Pentapetalae</taxon>
        <taxon>rosids</taxon>
        <taxon>fabids</taxon>
        <taxon>Fabales</taxon>
        <taxon>Fabaceae</taxon>
        <taxon>Caesalpinioideae</taxon>
        <taxon>Cassia clade</taxon>
        <taxon>Senna</taxon>
    </lineage>
</organism>
<feature type="domain" description="Aminotransferase-like plant mobile" evidence="2">
    <location>
        <begin position="45"/>
        <end position="121"/>
    </location>
</feature>
<feature type="region of interest" description="Disordered" evidence="1">
    <location>
        <begin position="128"/>
        <end position="152"/>
    </location>
</feature>
<dbReference type="Proteomes" id="UP000634136">
    <property type="component" value="Unassembled WGS sequence"/>
</dbReference>
<reference evidence="3" key="1">
    <citation type="submission" date="2020-09" db="EMBL/GenBank/DDBJ databases">
        <title>Genome-Enabled Discovery of Anthraquinone Biosynthesis in Senna tora.</title>
        <authorList>
            <person name="Kang S.-H."/>
            <person name="Pandey R.P."/>
            <person name="Lee C.-M."/>
            <person name="Sim J.-S."/>
            <person name="Jeong J.-T."/>
            <person name="Choi B.-S."/>
            <person name="Jung M."/>
            <person name="Ginzburg D."/>
            <person name="Zhao K."/>
            <person name="Won S.Y."/>
            <person name="Oh T.-J."/>
            <person name="Yu Y."/>
            <person name="Kim N.-H."/>
            <person name="Lee O.R."/>
            <person name="Lee T.-H."/>
            <person name="Bashyal P."/>
            <person name="Kim T.-S."/>
            <person name="Lee W.-H."/>
            <person name="Kawkins C."/>
            <person name="Kim C.-K."/>
            <person name="Kim J.S."/>
            <person name="Ahn B.O."/>
            <person name="Rhee S.Y."/>
            <person name="Sohng J.K."/>
        </authorList>
    </citation>
    <scope>NUCLEOTIDE SEQUENCE</scope>
    <source>
        <tissue evidence="3">Leaf</tissue>
    </source>
</reference>
<protein>
    <submittedName>
        <fullName evidence="3">Aminotransferase-like mobile domain-containing protein</fullName>
    </submittedName>
</protein>
<feature type="compositionally biased region" description="Basic and acidic residues" evidence="1">
    <location>
        <begin position="130"/>
        <end position="149"/>
    </location>
</feature>
<keyword evidence="3" id="KW-0808">Transferase</keyword>
<sequence length="203" mass="22964">MSHLKLVQIWADKRFPTLHPHPRKVLVQNLHHENDYGSPFEGSLYTKKYLPHCVSMQFGLDQDILGQVDFRYKDEIIVDPYKAAWTNYSMPIIDTMLLDVVVASSSISVPCFTLKYVEWWNQSNLGMGEKPGKDDSEVRSQSDSVHENGDSSMAYNGVEMIDLAKRSNEIVNVVGGGGLKRERVDMATKLETLIGKLQGDIFN</sequence>
<accession>A0A834SUB7</accession>
<keyword evidence="4" id="KW-1185">Reference proteome</keyword>
<evidence type="ECO:0000256" key="1">
    <source>
        <dbReference type="SAM" id="MobiDB-lite"/>
    </source>
</evidence>
<dbReference type="AlphaFoldDB" id="A0A834SUB7"/>
<dbReference type="InterPro" id="IPR019557">
    <property type="entry name" value="AminoTfrase-like_pln_mobile"/>
</dbReference>
<evidence type="ECO:0000313" key="3">
    <source>
        <dbReference type="EMBL" id="KAF7810430.1"/>
    </source>
</evidence>
<evidence type="ECO:0000259" key="2">
    <source>
        <dbReference type="Pfam" id="PF10536"/>
    </source>
</evidence>
<gene>
    <name evidence="3" type="ORF">G2W53_037173</name>
</gene>